<evidence type="ECO:0000313" key="1">
    <source>
        <dbReference type="EMBL" id="MDT0621778.1"/>
    </source>
</evidence>
<dbReference type="RefSeq" id="WP_311385391.1">
    <property type="nucleotide sequence ID" value="NZ_JAVRHU010000002.1"/>
</dbReference>
<name>A0ABU3BHY7_9FLAO</name>
<evidence type="ECO:0000313" key="2">
    <source>
        <dbReference type="Proteomes" id="UP001250662"/>
    </source>
</evidence>
<dbReference type="InterPro" id="IPR045444">
    <property type="entry name" value="DUF6503"/>
</dbReference>
<accession>A0ABU3BHY7</accession>
<sequence>MKKTFLILLILLVSSCKKANKKELDAQQIIDKTIEVSGGIHYKNSTVSFDFRDIHYISDQIDGKKLLKRITTTDSLVITDIKAHNSFQRFFNDSLLILSDSISNRYANSVNSVHYFARLPYGLNDSAVNKELIGEVMINGNNYYKIKVTFNQNDGGEDFDDVYIYWVNKITLKPDFLAYEFHVDGGGIRFREAYNERYINKIRFVDYKNYKANNKVVDIFEIDSLFNTESLELLSKIELKNIRVEALN</sequence>
<proteinExistence type="predicted"/>
<reference evidence="1 2" key="1">
    <citation type="submission" date="2023-09" db="EMBL/GenBank/DDBJ databases">
        <authorList>
            <person name="Rey-Velasco X."/>
        </authorList>
    </citation>
    <scope>NUCLEOTIDE SEQUENCE [LARGE SCALE GENOMIC DNA]</scope>
    <source>
        <strain evidence="1 2">P007</strain>
    </source>
</reference>
<dbReference type="EMBL" id="JAVRHU010000002">
    <property type="protein sequence ID" value="MDT0621778.1"/>
    <property type="molecule type" value="Genomic_DNA"/>
</dbReference>
<keyword evidence="2" id="KW-1185">Reference proteome</keyword>
<organism evidence="1 2">
    <name type="scientific">Croceitalea vernalis</name>
    <dbReference type="NCBI Taxonomy" id="3075599"/>
    <lineage>
        <taxon>Bacteria</taxon>
        <taxon>Pseudomonadati</taxon>
        <taxon>Bacteroidota</taxon>
        <taxon>Flavobacteriia</taxon>
        <taxon>Flavobacteriales</taxon>
        <taxon>Flavobacteriaceae</taxon>
        <taxon>Croceitalea</taxon>
    </lineage>
</organism>
<protein>
    <submittedName>
        <fullName evidence="1">DUF6503 family protein</fullName>
    </submittedName>
</protein>
<dbReference type="Pfam" id="PF20113">
    <property type="entry name" value="DUF6503"/>
    <property type="match status" value="1"/>
</dbReference>
<dbReference type="PROSITE" id="PS51257">
    <property type="entry name" value="PROKAR_LIPOPROTEIN"/>
    <property type="match status" value="1"/>
</dbReference>
<gene>
    <name evidence="1" type="ORF">RM520_09080</name>
</gene>
<comment type="caution">
    <text evidence="1">The sequence shown here is derived from an EMBL/GenBank/DDBJ whole genome shotgun (WGS) entry which is preliminary data.</text>
</comment>
<dbReference type="Proteomes" id="UP001250662">
    <property type="component" value="Unassembled WGS sequence"/>
</dbReference>